<evidence type="ECO:0000256" key="2">
    <source>
        <dbReference type="SAM" id="SignalP"/>
    </source>
</evidence>
<keyword evidence="5" id="KW-1185">Reference proteome</keyword>
<name>A0AAX2H1L8_9FLAO</name>
<dbReference type="EMBL" id="LT906449">
    <property type="protein sequence ID" value="SNV13826.1"/>
    <property type="molecule type" value="Genomic_DNA"/>
</dbReference>
<dbReference type="Proteomes" id="UP000065822">
    <property type="component" value="Chromosome"/>
</dbReference>
<dbReference type="AlphaFoldDB" id="A0AAX2H1L8"/>
<evidence type="ECO:0000256" key="1">
    <source>
        <dbReference type="SAM" id="MobiDB-lite"/>
    </source>
</evidence>
<dbReference type="RefSeq" id="WP_066431568.1">
    <property type="nucleotide sequence ID" value="NZ_CP014227.1"/>
</dbReference>
<dbReference type="EMBL" id="CP014227">
    <property type="protein sequence ID" value="AMD86123.1"/>
    <property type="molecule type" value="Genomic_DNA"/>
</dbReference>
<dbReference type="Proteomes" id="UP000215539">
    <property type="component" value="Chromosome 1"/>
</dbReference>
<reference evidence="4 6" key="2">
    <citation type="submission" date="2017-06" db="EMBL/GenBank/DDBJ databases">
        <authorList>
            <consortium name="Pathogen Informatics"/>
        </authorList>
    </citation>
    <scope>NUCLEOTIDE SEQUENCE [LARGE SCALE GENOMIC DNA]</scope>
    <source>
        <strain evidence="4 6">NCTC12947</strain>
    </source>
</reference>
<feature type="signal peptide" evidence="2">
    <location>
        <begin position="1"/>
        <end position="20"/>
    </location>
</feature>
<organism evidence="4 6">
    <name type="scientific">Capnocytophaga haemolytica</name>
    <dbReference type="NCBI Taxonomy" id="45243"/>
    <lineage>
        <taxon>Bacteria</taxon>
        <taxon>Pseudomonadati</taxon>
        <taxon>Bacteroidota</taxon>
        <taxon>Flavobacteriia</taxon>
        <taxon>Flavobacteriales</taxon>
        <taxon>Flavobacteriaceae</taxon>
        <taxon>Capnocytophaga</taxon>
    </lineage>
</organism>
<evidence type="ECO:0000313" key="4">
    <source>
        <dbReference type="EMBL" id="SNV13826.1"/>
    </source>
</evidence>
<proteinExistence type="predicted"/>
<evidence type="ECO:0000313" key="3">
    <source>
        <dbReference type="EMBL" id="AMD86123.1"/>
    </source>
</evidence>
<dbReference type="KEGG" id="chg:AXF12_11770"/>
<evidence type="ECO:0008006" key="7">
    <source>
        <dbReference type="Google" id="ProtNLM"/>
    </source>
</evidence>
<evidence type="ECO:0000313" key="5">
    <source>
        <dbReference type="Proteomes" id="UP000065822"/>
    </source>
</evidence>
<evidence type="ECO:0000313" key="6">
    <source>
        <dbReference type="Proteomes" id="UP000215539"/>
    </source>
</evidence>
<feature type="compositionally biased region" description="Basic residues" evidence="1">
    <location>
        <begin position="103"/>
        <end position="112"/>
    </location>
</feature>
<keyword evidence="2" id="KW-0732">Signal</keyword>
<sequence>MKTITYYLLLLCLCCFTAQAQVKIEGLPLQWHERPNSFEGIRTLAGYDAQGTFTGTLAMSKEAVSGSLTLDGTTYAIRSINGRLTMEKMSTEGSCGTIDKHEHKARRSKRSLTARTAGAPTIANTKVLRVYRLAIGVDYNFFHIWH</sequence>
<protein>
    <recommendedName>
        <fullName evidence="7">DUF306 domain-containing protein</fullName>
    </recommendedName>
</protein>
<reference evidence="3 5" key="1">
    <citation type="submission" date="2016-02" db="EMBL/GenBank/DDBJ databases">
        <authorList>
            <person name="Holder M.E."/>
            <person name="Ajami N.J."/>
            <person name="Petrosino J.F."/>
        </authorList>
    </citation>
    <scope>NUCLEOTIDE SEQUENCE [LARGE SCALE GENOMIC DNA]</scope>
    <source>
        <strain evidence="3 5">CCUG 32990</strain>
    </source>
</reference>
<feature type="chain" id="PRO_5043690668" description="DUF306 domain-containing protein" evidence="2">
    <location>
        <begin position="21"/>
        <end position="146"/>
    </location>
</feature>
<gene>
    <name evidence="3" type="ORF">AXF12_11770</name>
    <name evidence="4" type="ORF">SAMEA44541418_01789</name>
</gene>
<feature type="region of interest" description="Disordered" evidence="1">
    <location>
        <begin position="94"/>
        <end position="113"/>
    </location>
</feature>
<accession>A0AAX2H1L8</accession>